<dbReference type="InterPro" id="IPR027974">
    <property type="entry name" value="DUF4470"/>
</dbReference>
<name>A0AAN9YFV6_9PEZI</name>
<evidence type="ECO:0000313" key="2">
    <source>
        <dbReference type="EMBL" id="KAK7741805.1"/>
    </source>
</evidence>
<accession>A0AAN9YFV6</accession>
<gene>
    <name evidence="2" type="ORF">SLS53_004869</name>
</gene>
<dbReference type="AlphaFoldDB" id="A0AAN9YFV6"/>
<feature type="domain" description="DUF4470" evidence="1">
    <location>
        <begin position="138"/>
        <end position="228"/>
    </location>
</feature>
<proteinExistence type="predicted"/>
<dbReference type="Pfam" id="PF14737">
    <property type="entry name" value="DUF4470"/>
    <property type="match status" value="1"/>
</dbReference>
<dbReference type="EMBL" id="JAJSPL020000017">
    <property type="protein sequence ID" value="KAK7741805.1"/>
    <property type="molecule type" value="Genomic_DNA"/>
</dbReference>
<protein>
    <recommendedName>
        <fullName evidence="1">DUF4470 domain-containing protein</fullName>
    </recommendedName>
</protein>
<reference evidence="2 3" key="1">
    <citation type="journal article" date="2023" name="PLoS ONE">
        <title>Cytospora paraplurivora sp. nov. isolated from orchards with fruit tree decline syndrome in Ontario, Canada.</title>
        <authorList>
            <person name="Ilyukhin E."/>
            <person name="Nguyen H.D.T."/>
            <person name="Castle A.J."/>
            <person name="Ellouze W."/>
        </authorList>
    </citation>
    <scope>NUCLEOTIDE SEQUENCE [LARGE SCALE GENOMIC DNA]</scope>
    <source>
        <strain evidence="2 3">FDS-564</strain>
    </source>
</reference>
<comment type="caution">
    <text evidence="2">The sequence shown here is derived from an EMBL/GenBank/DDBJ whole genome shotgun (WGS) entry which is preliminary data.</text>
</comment>
<keyword evidence="3" id="KW-1185">Reference proteome</keyword>
<evidence type="ECO:0000259" key="1">
    <source>
        <dbReference type="Pfam" id="PF14737"/>
    </source>
</evidence>
<sequence length="868" mass="100066">MSAVHFEMGRYTDAVRFAKQALQLLQSEPDDSPKKQKLYARITKSLLYSLEFGKAELAKTAIARLDDSYSAEGITTEALRTTIAEFQALWTSAPRKPHLREQVLDRLPRYKAHLLDTAEYYAVGHDIPRAIVNETEVQALPASQKDLTFLFCGSGDARHIFMTLFEFFKVPLVTRTDRFKNIHFTILDLKPAALARTIIIFDMLSRYSIMKYLKAEGHEDALKVASYVYTCQILPPFVFKKLQQHLESLTESLEEGEEDPFLYLYVPPSSLSQITRVLRQWQESLSGYYAVARIRPLVRDTVKKRNQERQMHFGLSEAKVTKDRKDLDALGVIFADDDFVKRREPRLGELYAAYKSGGPSQLKDLEQYLDENWKVNVTLLDSDQEAARNWNLEEISRYHESGCKPWSITYGGNYPANLCEFDPVETIDLFILIDEDEPSSMSIERLAMWFDLVTVGILTLHGKLTIEAVVGEMADVMERIRYDALGHRSLAPRNKKDSDPRRFPKTFDRIHMSNIPDYIGGPLTVFLSARPLLREQKQANMRFNNLLNPPMFDSHDSFLAEYLLMSHEKRITDHFAVVRERESKPQCSFMEEDYFIWNAVPEKRLSWTNRMRRQEFETWIYRHLLKVCLPYPRPLSMPAPVYAPLNLTILFRLLERMSEAGYPAHWLSGILASICTGQIETSARAPGDIVVHHNKLARTMPKKKKISVAPWRAEFTTLLSIWRRILPFGVISPKDALVPLSDIVEYQVTFPMFREDQIRLPHFSLVFWNTNFGGPPVNIRSLLLNDEGTTSESAAEVRDQGVHVVTTFRFVTHTRTASFWMRRDVMEAMQAGSWKVYIWRTDNWLAVTQAVDVSKLEATGTWLDADNA</sequence>
<dbReference type="Proteomes" id="UP001320245">
    <property type="component" value="Unassembled WGS sequence"/>
</dbReference>
<evidence type="ECO:0000313" key="3">
    <source>
        <dbReference type="Proteomes" id="UP001320245"/>
    </source>
</evidence>
<organism evidence="2 3">
    <name type="scientific">Cytospora paraplurivora</name>
    <dbReference type="NCBI Taxonomy" id="2898453"/>
    <lineage>
        <taxon>Eukaryota</taxon>
        <taxon>Fungi</taxon>
        <taxon>Dikarya</taxon>
        <taxon>Ascomycota</taxon>
        <taxon>Pezizomycotina</taxon>
        <taxon>Sordariomycetes</taxon>
        <taxon>Sordariomycetidae</taxon>
        <taxon>Diaporthales</taxon>
        <taxon>Cytosporaceae</taxon>
        <taxon>Cytospora</taxon>
    </lineage>
</organism>